<dbReference type="InterPro" id="IPR013849">
    <property type="entry name" value="DNA_helicase_Holl-junc_RuvA_I"/>
</dbReference>
<dbReference type="NCBIfam" id="TIGR00084">
    <property type="entry name" value="ruvA"/>
    <property type="match status" value="1"/>
</dbReference>
<comment type="caution">
    <text evidence="8">The sequence shown here is derived from an EMBL/GenBank/DDBJ whole genome shotgun (WGS) entry which is preliminary data.</text>
</comment>
<feature type="domain" description="Helix-hairpin-helix DNA-binding motif class 1" evidence="7">
    <location>
        <begin position="108"/>
        <end position="127"/>
    </location>
</feature>
<dbReference type="Gene3D" id="2.40.50.140">
    <property type="entry name" value="Nucleic acid-binding proteins"/>
    <property type="match status" value="1"/>
</dbReference>
<comment type="domain">
    <text evidence="6">Has three domains with a flexible linker between the domains II and III and assumes an 'L' shape. Domain III is highly mobile and contacts RuvB.</text>
</comment>
<feature type="domain" description="Helix-hairpin-helix DNA-binding motif class 1" evidence="7">
    <location>
        <begin position="73"/>
        <end position="92"/>
    </location>
</feature>
<dbReference type="EMBL" id="JASJEU010000013">
    <property type="protein sequence ID" value="MDJ1650670.1"/>
    <property type="molecule type" value="Genomic_DNA"/>
</dbReference>
<dbReference type="InterPro" id="IPR003583">
    <property type="entry name" value="Hlx-hairpin-Hlx_DNA-bd_motif"/>
</dbReference>
<evidence type="ECO:0000256" key="3">
    <source>
        <dbReference type="ARBA" id="ARBA00023125"/>
    </source>
</evidence>
<organism evidence="8 9">
    <name type="scientific">Gordonibacter faecis</name>
    <dbReference type="NCBI Taxonomy" id="3047475"/>
    <lineage>
        <taxon>Bacteria</taxon>
        <taxon>Bacillati</taxon>
        <taxon>Actinomycetota</taxon>
        <taxon>Coriobacteriia</taxon>
        <taxon>Eggerthellales</taxon>
        <taxon>Eggerthellaceae</taxon>
        <taxon>Gordonibacter</taxon>
    </lineage>
</organism>
<dbReference type="Pfam" id="PF14520">
    <property type="entry name" value="HHH_5"/>
    <property type="match status" value="1"/>
</dbReference>
<evidence type="ECO:0000256" key="6">
    <source>
        <dbReference type="HAMAP-Rule" id="MF_00031"/>
    </source>
</evidence>
<dbReference type="Proteomes" id="UP001232750">
    <property type="component" value="Unassembled WGS sequence"/>
</dbReference>
<comment type="similarity">
    <text evidence="6">Belongs to the RuvA family.</text>
</comment>
<keyword evidence="9" id="KW-1185">Reference proteome</keyword>
<dbReference type="Gene3D" id="1.10.150.20">
    <property type="entry name" value="5' to 3' exonuclease, C-terminal subdomain"/>
    <property type="match status" value="1"/>
</dbReference>
<keyword evidence="3 6" id="KW-0238">DNA-binding</keyword>
<comment type="subcellular location">
    <subcellularLocation>
        <location evidence="6">Cytoplasm</location>
    </subcellularLocation>
</comment>
<feature type="region of interest" description="Domain I" evidence="6">
    <location>
        <begin position="1"/>
        <end position="64"/>
    </location>
</feature>
<dbReference type="RefSeq" id="WP_283832011.1">
    <property type="nucleotide sequence ID" value="NZ_JASJEU010000013.1"/>
</dbReference>
<dbReference type="HAMAP" id="MF_00031">
    <property type="entry name" value="DNA_HJ_migration_RuvA"/>
    <property type="match status" value="1"/>
</dbReference>
<keyword evidence="5 6" id="KW-0234">DNA repair</keyword>
<dbReference type="InterPro" id="IPR012340">
    <property type="entry name" value="NA-bd_OB-fold"/>
</dbReference>
<comment type="subunit">
    <text evidence="6">Homotetramer. Forms an RuvA(8)-RuvB(12)-Holliday junction (HJ) complex. HJ DNA is sandwiched between 2 RuvA tetramers; dsDNA enters through RuvA and exits via RuvB. An RuvB hexamer assembles on each DNA strand where it exits the tetramer. Each RuvB hexamer is contacted by two RuvA subunits (via domain III) on 2 adjacent RuvB subunits; this complex drives branch migration. In the full resolvosome a probable DNA-RuvA(4)-RuvB(12)-RuvC(2) complex forms which resolves the HJ.</text>
</comment>
<name>A0ABT7DMC0_9ACTN</name>
<keyword evidence="4 6" id="KW-0233">DNA recombination</keyword>
<evidence type="ECO:0000259" key="7">
    <source>
        <dbReference type="SMART" id="SM00278"/>
    </source>
</evidence>
<evidence type="ECO:0000313" key="9">
    <source>
        <dbReference type="Proteomes" id="UP001232750"/>
    </source>
</evidence>
<sequence length="196" mass="19726">MIAFLKGTLVGKTASTAFIEVGGIGYAVGMSQSGLSKLPAAGAPVEVHTYLQVREDALALYGFLSLEEKALFERLIAVGGVGPKVALAALSAFSPQALASAIAAQDVAAVQRIPGVGKKTASRIILELKGSLDQGLEGLFDEGAPAAVTDAGVQGAVEALLSMGFTSAEADIALKGAPAGADEGVLIQYALKRLGS</sequence>
<evidence type="ECO:0000256" key="1">
    <source>
        <dbReference type="ARBA" id="ARBA00022490"/>
    </source>
</evidence>
<dbReference type="GO" id="GO:0016787">
    <property type="term" value="F:hydrolase activity"/>
    <property type="evidence" value="ECO:0007669"/>
    <property type="project" value="UniProtKB-KW"/>
</dbReference>
<keyword evidence="8" id="KW-0378">Hydrolase</keyword>
<dbReference type="SUPFAM" id="SSF47781">
    <property type="entry name" value="RuvA domain 2-like"/>
    <property type="match status" value="1"/>
</dbReference>
<dbReference type="SMART" id="SM00278">
    <property type="entry name" value="HhH1"/>
    <property type="match status" value="2"/>
</dbReference>
<comment type="caution">
    <text evidence="6">Lacks conserved residue(s) required for the propagation of feature annotation.</text>
</comment>
<dbReference type="SUPFAM" id="SSF50249">
    <property type="entry name" value="Nucleic acid-binding proteins"/>
    <property type="match status" value="1"/>
</dbReference>
<evidence type="ECO:0000313" key="8">
    <source>
        <dbReference type="EMBL" id="MDJ1650670.1"/>
    </source>
</evidence>
<dbReference type="GO" id="GO:0003678">
    <property type="term" value="F:DNA helicase activity"/>
    <property type="evidence" value="ECO:0007669"/>
    <property type="project" value="UniProtKB-EC"/>
</dbReference>
<accession>A0ABT7DMC0</accession>
<evidence type="ECO:0000256" key="4">
    <source>
        <dbReference type="ARBA" id="ARBA00023172"/>
    </source>
</evidence>
<evidence type="ECO:0000256" key="2">
    <source>
        <dbReference type="ARBA" id="ARBA00022763"/>
    </source>
</evidence>
<gene>
    <name evidence="6 8" type="primary">ruvA</name>
    <name evidence="8" type="ORF">QNJ86_07640</name>
</gene>
<reference evidence="8 9" key="1">
    <citation type="submission" date="2023-05" db="EMBL/GenBank/DDBJ databases">
        <title>Gordonibacter KGMB12511T sp. nov., isolated from faeces of healthy Korean.</title>
        <authorList>
            <person name="Kim H.S."/>
            <person name="Kim J.-S."/>
            <person name="Suh M.K."/>
            <person name="Eom M.K."/>
            <person name="Do H.E."/>
            <person name="Lee J.-S."/>
        </authorList>
    </citation>
    <scope>NUCLEOTIDE SEQUENCE [LARGE SCALE GENOMIC DNA]</scope>
    <source>
        <strain evidence="8 9">KGMB12511</strain>
    </source>
</reference>
<keyword evidence="1 6" id="KW-0963">Cytoplasm</keyword>
<dbReference type="InterPro" id="IPR010994">
    <property type="entry name" value="RuvA_2-like"/>
</dbReference>
<proteinExistence type="inferred from homology"/>
<protein>
    <recommendedName>
        <fullName evidence="6">Holliday junction branch migration complex subunit RuvA</fullName>
    </recommendedName>
</protein>
<feature type="region of interest" description="Domain III" evidence="6">
    <location>
        <begin position="148"/>
        <end position="196"/>
    </location>
</feature>
<evidence type="ECO:0000256" key="5">
    <source>
        <dbReference type="ARBA" id="ARBA00023204"/>
    </source>
</evidence>
<comment type="function">
    <text evidence="6">The RuvA-RuvB-RuvC complex processes Holliday junction (HJ) DNA during genetic recombination and DNA repair, while the RuvA-RuvB complex plays an important role in the rescue of blocked DNA replication forks via replication fork reversal (RFR). RuvA specifically binds to HJ cruciform DNA, conferring on it an open structure. The RuvB hexamer acts as an ATP-dependent pump, pulling dsDNA into and through the RuvAB complex. HJ branch migration allows RuvC to scan DNA until it finds its consensus sequence, where it cleaves and resolves the cruciform DNA.</text>
</comment>
<dbReference type="InterPro" id="IPR000085">
    <property type="entry name" value="RuvA"/>
</dbReference>
<keyword evidence="2 6" id="KW-0227">DNA damage</keyword>
<dbReference type="Pfam" id="PF01330">
    <property type="entry name" value="RuvA_N"/>
    <property type="match status" value="1"/>
</dbReference>